<dbReference type="GO" id="GO:0007160">
    <property type="term" value="P:cell-matrix adhesion"/>
    <property type="evidence" value="ECO:0007669"/>
    <property type="project" value="InterPro"/>
</dbReference>
<accession>A0A235HEQ5</accession>
<dbReference type="PROSITE" id="PS00330">
    <property type="entry name" value="HEMOLYSIN_CALCIUM"/>
    <property type="match status" value="22"/>
</dbReference>
<dbReference type="InterPro" id="IPR011049">
    <property type="entry name" value="Serralysin-like_metalloprot_C"/>
</dbReference>
<dbReference type="InterPro" id="IPR003886">
    <property type="entry name" value="NIDO_dom"/>
</dbReference>
<organism evidence="10 11">
    <name type="scientific">Azospirillum brasilense</name>
    <dbReference type="NCBI Taxonomy" id="192"/>
    <lineage>
        <taxon>Bacteria</taxon>
        <taxon>Pseudomonadati</taxon>
        <taxon>Pseudomonadota</taxon>
        <taxon>Alphaproteobacteria</taxon>
        <taxon>Rhodospirillales</taxon>
        <taxon>Azospirillaceae</taxon>
        <taxon>Azospirillum</taxon>
    </lineage>
</organism>
<keyword evidence="5" id="KW-0677">Repeat</keyword>
<reference evidence="10 11" key="1">
    <citation type="submission" date="2017-07" db="EMBL/GenBank/DDBJ databases">
        <title>Whole genome sequence of Azospirillum brasilense 2A1, a potential biofertilizer strain.</title>
        <authorList>
            <person name="Fontana C.A."/>
            <person name="Toffoli L.M."/>
            <person name="Salazar S.M."/>
            <person name="Puglisi E."/>
            <person name="Pedraza R."/>
            <person name="Bassi D."/>
            <person name="Cocconcelli P.S."/>
        </authorList>
    </citation>
    <scope>NUCLEOTIDE SEQUENCE [LARGE SCALE GENOMIC DNA]</scope>
    <source>
        <strain evidence="10 11">2A1</strain>
        <plasmid evidence="10">unnamed</plasmid>
    </source>
</reference>
<dbReference type="PRINTS" id="PR00313">
    <property type="entry name" value="CABNDNGRPT"/>
</dbReference>
<feature type="region of interest" description="Disordered" evidence="8">
    <location>
        <begin position="2277"/>
        <end position="2304"/>
    </location>
</feature>
<dbReference type="SMART" id="SM00237">
    <property type="entry name" value="Calx_beta"/>
    <property type="match status" value="4"/>
</dbReference>
<keyword evidence="3" id="KW-0964">Secreted</keyword>
<dbReference type="GO" id="GO:0005576">
    <property type="term" value="C:extracellular region"/>
    <property type="evidence" value="ECO:0007669"/>
    <property type="project" value="UniProtKB-SubCell"/>
</dbReference>
<feature type="compositionally biased region" description="Gly residues" evidence="8">
    <location>
        <begin position="805"/>
        <end position="817"/>
    </location>
</feature>
<dbReference type="EMBL" id="NOWT01000009">
    <property type="protein sequence ID" value="OYD84176.1"/>
    <property type="molecule type" value="Genomic_DNA"/>
</dbReference>
<dbReference type="InterPro" id="IPR050557">
    <property type="entry name" value="RTX_toxin/Mannuronan_C5-epim"/>
</dbReference>
<evidence type="ECO:0000256" key="8">
    <source>
        <dbReference type="SAM" id="MobiDB-lite"/>
    </source>
</evidence>
<dbReference type="Pfam" id="PF00353">
    <property type="entry name" value="HemolysinCabind"/>
    <property type="match status" value="17"/>
</dbReference>
<evidence type="ECO:0000256" key="7">
    <source>
        <dbReference type="ARBA" id="ARBA00023136"/>
    </source>
</evidence>
<dbReference type="GO" id="GO:0016020">
    <property type="term" value="C:membrane"/>
    <property type="evidence" value="ECO:0007669"/>
    <property type="project" value="UniProtKB-SubCell"/>
</dbReference>
<keyword evidence="10" id="KW-0614">Plasmid</keyword>
<sequence>MTRVEIASAGYPFATSSFTLVGEHDLAADPQAAGVLVRLPNLTLTGTDGDDSLVGGTARDTLDGGAGNDTMVGGGGADLLQGGLGADMLIGGDGADSLDGGQGDDTLVGGGGSDLLQGGLGNDVLIGGDGADSLEGGQGDDQFVYDSPAAMHNDRIRDFAAGDRLDLSALGATFIGESQFGGTPAAPGGAQLRVSYGTNSTTLVLDSNGDGTGDAALTLDGVVPLVQLAGAPAGVLVTEAGQVLTGGDGNDSLTGASGPDTLTGGAGNDTLSGDYGNDLVIGGDGNDYLIGGDGIDTLEGGAGNDTLNGGPGGDLMTGGDGRDAFRFNKASHINGDRITDFSSNDRIDISDLNATFIGTAAFTGTVAQPGPAQVNVVVVGSGPLAETRLVFDMDGNGVGERTLILSGTHTLVAAPNNPGILVRIDDLVLAGTGNADTLEGGAGRDSLTGGAGDDSLVGGSGDDTLAGDAGNDTLVGGLGTDRLTGGAGNDTFVFTADDIAGDRITDFTDGDRIDLSALNAAFIGTAVFSASGAAQVRVSAVGEPGYRNTLLQIDLNGDGQTDRSIEITGEHILQIDPNAPGVLVRALGQRFDGTAGDDTLAGDAGDDTLLGGSGNDLLSGGAGRDRLDGGDGDDTLTGGDGADTLTGGAGSDVFRVLTLGDAAGDRIQDFADGDRLDLKALQASFIGGSTFTGTVANLGPAQIRTTVTGAEGQQRTRVEIDGNGDGVADAAIELAGGHALREDGADAGVLVRISNENLTGTAAADTLAGGEGADILAGLDGDDRLSGAGGDDRLDGGAGNDTLDGGDGGDGLTGGAGNDSLTGGAGNDSLNGGDGDDTLAGSDGRDELTGGAGNDTFLFARATDIDGDLITDFATGDRIDISGLSATFLGTTPLSQRYGSGVAVNVVQTGAGAFATTDLQFDVDGDGVADRVIHIAGTHALAVDPTNSGVLTRVTAISSTGGDGADTLTGGAASDTLTGGAGNDRLDGLAGADFLYGGTGDDTLVGGAGEDVLTGGDGNDTFRYASAAEADGDRIADFAAGDRLDLSGLVFTYVGSGPFTGTPAQRGVAQVGIRFITSGGSATQVLFDMNGDGVADGTLTLAGFHDLQEAEGSPGVLVQATGLTLTGTAGADTLTGAETPDRLIGQAGDDRLFGNGGNDSLSGGQGNDSLSGGDGADLLSGDAGDDTLNGGAGDDTLNGGDGNDRFEASGGTDDMNGGAGTDAVVFSDAWANYDIVNNGTTVTVTHARGTKADGIARVTAVEELRFTDKTVDLTPASAVGSRLISGLGGSAGFGENELDRSNDGSSGFVDVRSVFADGINVFGKVYTGFYINTNGSISFDGPLSSGPSANALSASAPAIIAPFLSDVDTRGGTGAATAGGTSQGTNRVYYDLDPVTGTIIITWDDVAANGGTDGARNAFQLVLSNAAGTAGRQAGDFDAEFRYESVTWAQTGGAGTIAQAGYTAGNGDAAGVFILPQSGDAAGMLALDTTAGNTGSNGLWRFSMTGGTASNALPAVVSIEPSQLSKVEGNSGSTRFSFTVTRSGDTTSGVTVGYTVAGTGSSPIGAGDLVGSFLPYDGTITFAAGETSKTISVDVVGDTVAEANETFAVTLGTPAAGSNVKLGNRQATGTILNDDNQAPPLPPGFRPGANWGDPHLVTFDGFYYSFQAVGEFTYVHAKSGDERIVQLRTAAMGDAVSVNTAVATRVGAARVSINALDAGHPLRVDGAVTDIPDSAGSVAVGDGHIFRSGNVYTIVYANQEQMIVTVEADRVDLQLFLSPTRAAGSIEGLMGNLDGNPANDLALADGTVLSQPVDYTVLYGNYADGWRVTQQTSLFDYKQGETTATYTDRSFPRQVLSVDALPAVLRQRAEALLDAAGITDPALRQAALLDVALTGDASFLKGATLADAPTQQSTTANAPAAAPVVTIAARTATVTERNSGSTSVVFDVYRTGDSSTDLVLDFAVTGFGASAADSTDFGGQLPSGTVTLAAGQTSATVTVAVAGDTLAEADESFAVTLSQQANAATKAVIAAPRATVTIENDDGALTPRLDIAATSAIVQEWQFAKATFTITRSDNSLDPVSVAYTVAGSGPNPASAADFADNAFPSGMVGLAAGETTKTIEIFVADDALAEQDETFTVTLSNPSGATIGTAVATGVIKNTAPPPSDPPSLSIAAENASAAEGNDGTTALTFLVTRTGDLSGTTTASFAVVGSGATPATADDFAENALPQATIIFLAGAQTGRITVNVQADRDVEADETFTVTLANASGGTIQTASATGTIRNDDVASGGNGSGSGAGSKPVGDETVNGVVVQTRQGSAPAGVNLPFVQTGLPQPVPTDRRNGATIALMQDAGNAPLLQANVSAGAGLTAYGPQSTVESTQTAGIFASMLATVLPDYRSAAIRNAVSSFAGSAGGQLTLRILTPTGTGPVTITGTSAAGAPREALILDMVSAPGGSVVLNEVDFVAIVGSGTFTGGAGSSRTIGDDAAQTINLGPGNDTTSGGGGNDVVVSTTGRDLLAGDAGNDTLHGGDDDDTVMGGGDNDLVGGGAGNDLLSGDAGNDWLIGEDGNDTAIGGTGDDVLFGMAGNDLLTGDEGNDTIVGGDGTDSILGGAGADLLGGGAGDDLIDGGAGNDTLIGEEGNDTLFGGAGDDVLWGFAGDDWLIGGAGRDIFAFTLGGGNDYVFEFNPDDDLLGFAIPGISIADLKATAKTVGTSTVFTLSDKSTITVVGVTGVTDAWFQ</sequence>
<geneLocation type="plasmid" evidence="10">
    <name>unnamed</name>
</geneLocation>
<dbReference type="Proteomes" id="UP000215367">
    <property type="component" value="Unassembled WGS sequence"/>
</dbReference>
<feature type="region of interest" description="Disordered" evidence="8">
    <location>
        <begin position="612"/>
        <end position="644"/>
    </location>
</feature>
<name>A0A235HEQ5_AZOBR</name>
<dbReference type="PANTHER" id="PTHR38340">
    <property type="entry name" value="S-LAYER PROTEIN"/>
    <property type="match status" value="1"/>
</dbReference>
<dbReference type="Gene3D" id="2.60.40.2030">
    <property type="match status" value="4"/>
</dbReference>
<feature type="region of interest" description="Disordered" evidence="8">
    <location>
        <begin position="248"/>
        <end position="269"/>
    </location>
</feature>
<feature type="region of interest" description="Disordered" evidence="8">
    <location>
        <begin position="439"/>
        <end position="463"/>
    </location>
</feature>
<dbReference type="SUPFAM" id="SSF51120">
    <property type="entry name" value="beta-Roll"/>
    <property type="match status" value="9"/>
</dbReference>
<evidence type="ECO:0000256" key="6">
    <source>
        <dbReference type="ARBA" id="ARBA00022837"/>
    </source>
</evidence>
<dbReference type="SMART" id="SM00216">
    <property type="entry name" value="VWD"/>
    <property type="match status" value="1"/>
</dbReference>
<feature type="compositionally biased region" description="Gly residues" evidence="8">
    <location>
        <begin position="309"/>
        <end position="319"/>
    </location>
</feature>
<feature type="region of interest" description="Disordered" evidence="8">
    <location>
        <begin position="787"/>
        <end position="847"/>
    </location>
</feature>
<evidence type="ECO:0000313" key="11">
    <source>
        <dbReference type="Proteomes" id="UP000215367"/>
    </source>
</evidence>
<evidence type="ECO:0000256" key="3">
    <source>
        <dbReference type="ARBA" id="ARBA00022525"/>
    </source>
</evidence>
<keyword evidence="6" id="KW-0106">Calcium</keyword>
<proteinExistence type="predicted"/>
<feature type="region of interest" description="Disordered" evidence="8">
    <location>
        <begin position="301"/>
        <end position="320"/>
    </location>
</feature>
<dbReference type="Pfam" id="PF03160">
    <property type="entry name" value="Calx-beta"/>
    <property type="match status" value="4"/>
</dbReference>
<dbReference type="InterPro" id="IPR003644">
    <property type="entry name" value="Calx_beta"/>
</dbReference>
<gene>
    <name evidence="10" type="ORF">CHT98_12440</name>
</gene>
<evidence type="ECO:0000256" key="5">
    <source>
        <dbReference type="ARBA" id="ARBA00022737"/>
    </source>
</evidence>
<dbReference type="SUPFAM" id="SSF141072">
    <property type="entry name" value="CalX-like"/>
    <property type="match status" value="4"/>
</dbReference>
<evidence type="ECO:0000259" key="9">
    <source>
        <dbReference type="PROSITE" id="PS51233"/>
    </source>
</evidence>
<dbReference type="GO" id="GO:0005509">
    <property type="term" value="F:calcium ion binding"/>
    <property type="evidence" value="ECO:0007669"/>
    <property type="project" value="InterPro"/>
</dbReference>
<dbReference type="Gene3D" id="2.150.10.10">
    <property type="entry name" value="Serralysin-like metalloprotease, C-terminal"/>
    <property type="match status" value="13"/>
</dbReference>
<dbReference type="InterPro" id="IPR018511">
    <property type="entry name" value="Hemolysin-typ_Ca-bd_CS"/>
</dbReference>
<dbReference type="PANTHER" id="PTHR38340:SF1">
    <property type="entry name" value="S-LAYER PROTEIN"/>
    <property type="match status" value="1"/>
</dbReference>
<dbReference type="PROSITE" id="PS51233">
    <property type="entry name" value="VWFD"/>
    <property type="match status" value="1"/>
</dbReference>
<keyword evidence="4" id="KW-0732">Signal</keyword>
<dbReference type="Pfam" id="PF00094">
    <property type="entry name" value="VWD"/>
    <property type="match status" value="1"/>
</dbReference>
<feature type="region of interest" description="Disordered" evidence="8">
    <location>
        <begin position="1129"/>
        <end position="1217"/>
    </location>
</feature>
<comment type="subcellular location">
    <subcellularLocation>
        <location evidence="1">Membrane</location>
    </subcellularLocation>
    <subcellularLocation>
        <location evidence="2">Secreted</location>
    </subcellularLocation>
</comment>
<dbReference type="InterPro" id="IPR001343">
    <property type="entry name" value="Hemolysn_Ca-bd"/>
</dbReference>
<evidence type="ECO:0000256" key="4">
    <source>
        <dbReference type="ARBA" id="ARBA00022729"/>
    </source>
</evidence>
<feature type="domain" description="VWFD" evidence="9">
    <location>
        <begin position="1646"/>
        <end position="1834"/>
    </location>
</feature>
<dbReference type="InterPro" id="IPR038081">
    <property type="entry name" value="CalX-like_sf"/>
</dbReference>
<comment type="caution">
    <text evidence="10">The sequence shown here is derived from an EMBL/GenBank/DDBJ whole genome shotgun (WGS) entry which is preliminary data.</text>
</comment>
<keyword evidence="7" id="KW-0472">Membrane</keyword>
<evidence type="ECO:0000313" key="10">
    <source>
        <dbReference type="EMBL" id="OYD84176.1"/>
    </source>
</evidence>
<feature type="compositionally biased region" description="Low complexity" evidence="8">
    <location>
        <begin position="1168"/>
        <end position="1182"/>
    </location>
</feature>
<dbReference type="InterPro" id="IPR001846">
    <property type="entry name" value="VWF_type-D"/>
</dbReference>
<dbReference type="GO" id="GO:0007154">
    <property type="term" value="P:cell communication"/>
    <property type="evidence" value="ECO:0007669"/>
    <property type="project" value="InterPro"/>
</dbReference>
<dbReference type="Pfam" id="PF06119">
    <property type="entry name" value="NIDO"/>
    <property type="match status" value="1"/>
</dbReference>
<protein>
    <recommendedName>
        <fullName evidence="9">VWFD domain-containing protein</fullName>
    </recommendedName>
</protein>
<evidence type="ECO:0000256" key="2">
    <source>
        <dbReference type="ARBA" id="ARBA00004613"/>
    </source>
</evidence>
<evidence type="ECO:0000256" key="1">
    <source>
        <dbReference type="ARBA" id="ARBA00004370"/>
    </source>
</evidence>